<dbReference type="AlphaFoldDB" id="A0A9N9RYN2"/>
<feature type="compositionally biased region" description="Polar residues" evidence="1">
    <location>
        <begin position="420"/>
        <end position="435"/>
    </location>
</feature>
<dbReference type="InterPro" id="IPR018881">
    <property type="entry name" value="C2orf69_mit"/>
</dbReference>
<protein>
    <submittedName>
        <fullName evidence="2">Uncharacterized protein</fullName>
    </submittedName>
</protein>
<dbReference type="PANTHER" id="PTHR31296">
    <property type="entry name" value="UPF0565 PROTEIN C2ORF69"/>
    <property type="match status" value="1"/>
</dbReference>
<dbReference type="EMBL" id="OU895879">
    <property type="protein sequence ID" value="CAG9807763.1"/>
    <property type="molecule type" value="Genomic_DNA"/>
</dbReference>
<feature type="region of interest" description="Disordered" evidence="1">
    <location>
        <begin position="403"/>
        <end position="435"/>
    </location>
</feature>
<dbReference type="Proteomes" id="UP001153620">
    <property type="component" value="Chromosome 3"/>
</dbReference>
<evidence type="ECO:0000256" key="1">
    <source>
        <dbReference type="SAM" id="MobiDB-lite"/>
    </source>
</evidence>
<evidence type="ECO:0000313" key="3">
    <source>
        <dbReference type="Proteomes" id="UP001153620"/>
    </source>
</evidence>
<name>A0A9N9RYN2_9DIPT</name>
<accession>A0A9N9RYN2</accession>
<organism evidence="2 3">
    <name type="scientific">Chironomus riparius</name>
    <dbReference type="NCBI Taxonomy" id="315576"/>
    <lineage>
        <taxon>Eukaryota</taxon>
        <taxon>Metazoa</taxon>
        <taxon>Ecdysozoa</taxon>
        <taxon>Arthropoda</taxon>
        <taxon>Hexapoda</taxon>
        <taxon>Insecta</taxon>
        <taxon>Pterygota</taxon>
        <taxon>Neoptera</taxon>
        <taxon>Endopterygota</taxon>
        <taxon>Diptera</taxon>
        <taxon>Nematocera</taxon>
        <taxon>Chironomoidea</taxon>
        <taxon>Chironomidae</taxon>
        <taxon>Chironominae</taxon>
        <taxon>Chironomus</taxon>
    </lineage>
</organism>
<feature type="compositionally biased region" description="Low complexity" evidence="1">
    <location>
        <begin position="408"/>
        <end position="419"/>
    </location>
</feature>
<reference evidence="2" key="2">
    <citation type="submission" date="2022-10" db="EMBL/GenBank/DDBJ databases">
        <authorList>
            <consortium name="ENA_rothamsted_submissions"/>
            <consortium name="culmorum"/>
            <person name="King R."/>
        </authorList>
    </citation>
    <scope>NUCLEOTIDE SEQUENCE</scope>
</reference>
<reference evidence="2" key="1">
    <citation type="submission" date="2022-01" db="EMBL/GenBank/DDBJ databases">
        <authorList>
            <person name="King R."/>
        </authorList>
    </citation>
    <scope>NUCLEOTIDE SEQUENCE</scope>
</reference>
<proteinExistence type="predicted"/>
<gene>
    <name evidence="2" type="ORF">CHIRRI_LOCUS10609</name>
</gene>
<evidence type="ECO:0000313" key="2">
    <source>
        <dbReference type="EMBL" id="CAG9807763.1"/>
    </source>
</evidence>
<dbReference type="Pfam" id="PF10561">
    <property type="entry name" value="C2orf69"/>
    <property type="match status" value="1"/>
</dbReference>
<dbReference type="PANTHER" id="PTHR31296:SF1">
    <property type="entry name" value="MITOCHONDRIAL PROTEIN C2ORF69"/>
    <property type="match status" value="1"/>
</dbReference>
<keyword evidence="3" id="KW-1185">Reference proteome</keyword>
<dbReference type="OrthoDB" id="419333at2759"/>
<dbReference type="GO" id="GO:0005739">
    <property type="term" value="C:mitochondrion"/>
    <property type="evidence" value="ECO:0007669"/>
    <property type="project" value="TreeGrafter"/>
</dbReference>
<sequence length="435" mass="49371">MMNNSESSHSSNSNVPNSGPIRLNAIKGYSNRQNNIIFCPPLIRSTNNNQDEPAHAVVYFGGDVQDTPEMMEENRDTKGYIKFNLDNTASILREAFPRSFIVVVRPVRMEFTTFSCFDNFVRGNNVGIPDHTPMHYALQHLEELLINITKKLKSMSDNELIQKLQTIPNSQANVDSEDMHIDILQVHDNVTPDADQMSFSCKEDSCNSLPTIASDLTPDFIPTPDLQTPPPTSTTAPSNPLDLLWWRDSINLDKANLTLMGFSKGCVVLNQFIYEFHYMKTLTPDDSSMMKLVSRIKEMYYLDGGHAGGKNTWITARSLLETLCRLGVAINVHVTPYQVQDDHRPWLRKEEKVFTDLLKRLGCNITRTLHSNDSTISNLFTHFEVLENFKKYHLLKKEQITTDEKEQNNQQPLQQQIIQKTPSIGSADLSSNSTT</sequence>